<sequence>MVFFFESEDKEAIIYMGKDKFENETLIKYALPHDIWFHVDTMSSAHVYLRMKVPITSYDELLEKKSVEECTHLKKCIQECTQLKKCVQECAQLTKENSIEGCKKKGVPVIYTWASNLLKTDDMEVGAVSFKNHGMVKKLHVEKNNEILKKIQKTKTEAHPNKKEQEIKKRLELKAKQEEERLQKELSEAKKRQWEDYQVQNEELAQSNQDGDAADDFW</sequence>
<reference evidence="4" key="1">
    <citation type="submission" date="2019-06" db="EMBL/GenBank/DDBJ databases">
        <authorList>
            <person name="Zheng W."/>
        </authorList>
    </citation>
    <scope>NUCLEOTIDE SEQUENCE</scope>
    <source>
        <strain evidence="4">QDHG01</strain>
    </source>
</reference>
<dbReference type="InterPro" id="IPR039730">
    <property type="entry name" value="Jlp2/Ccd25"/>
</dbReference>
<dbReference type="Proteomes" id="UP000785679">
    <property type="component" value="Unassembled WGS sequence"/>
</dbReference>
<dbReference type="AlphaFoldDB" id="A0A8J8NKL4"/>
<protein>
    <recommendedName>
        <fullName evidence="3">NFACT RNA-binding domain-containing protein</fullName>
    </recommendedName>
</protein>
<evidence type="ECO:0000256" key="2">
    <source>
        <dbReference type="SAM" id="MobiDB-lite"/>
    </source>
</evidence>
<gene>
    <name evidence="4" type="ORF">FGO68_gene7107</name>
</gene>
<dbReference type="PANTHER" id="PTHR13049:SF2">
    <property type="entry name" value="COILED-COIL DOMAIN-CONTAINING PROTEIN 25"/>
    <property type="match status" value="1"/>
</dbReference>
<comment type="similarity">
    <text evidence="1">Belongs to the CCDC25 family.</text>
</comment>
<accession>A0A8J8NKL4</accession>
<proteinExistence type="inferred from homology"/>
<dbReference type="InterPro" id="IPR008532">
    <property type="entry name" value="NFACT_RNA-bd"/>
</dbReference>
<evidence type="ECO:0000256" key="1">
    <source>
        <dbReference type="ARBA" id="ARBA00008998"/>
    </source>
</evidence>
<dbReference type="PANTHER" id="PTHR13049">
    <property type="entry name" value="DUF814-RELATED"/>
    <property type="match status" value="1"/>
</dbReference>
<dbReference type="OrthoDB" id="200398at2759"/>
<name>A0A8J8NKL4_HALGN</name>
<comment type="caution">
    <text evidence="4">The sequence shown here is derived from an EMBL/GenBank/DDBJ whole genome shotgun (WGS) entry which is preliminary data.</text>
</comment>
<evidence type="ECO:0000313" key="5">
    <source>
        <dbReference type="Proteomes" id="UP000785679"/>
    </source>
</evidence>
<feature type="compositionally biased region" description="Polar residues" evidence="2">
    <location>
        <begin position="198"/>
        <end position="210"/>
    </location>
</feature>
<organism evidence="4 5">
    <name type="scientific">Halteria grandinella</name>
    <dbReference type="NCBI Taxonomy" id="5974"/>
    <lineage>
        <taxon>Eukaryota</taxon>
        <taxon>Sar</taxon>
        <taxon>Alveolata</taxon>
        <taxon>Ciliophora</taxon>
        <taxon>Intramacronucleata</taxon>
        <taxon>Spirotrichea</taxon>
        <taxon>Stichotrichia</taxon>
        <taxon>Sporadotrichida</taxon>
        <taxon>Halteriidae</taxon>
        <taxon>Halteria</taxon>
    </lineage>
</organism>
<feature type="domain" description="NFACT RNA-binding" evidence="3">
    <location>
        <begin position="1"/>
        <end position="132"/>
    </location>
</feature>
<evidence type="ECO:0000313" key="4">
    <source>
        <dbReference type="EMBL" id="TNV76016.1"/>
    </source>
</evidence>
<dbReference type="Pfam" id="PF05670">
    <property type="entry name" value="NFACT-R_1"/>
    <property type="match status" value="1"/>
</dbReference>
<dbReference type="EMBL" id="RRYP01014362">
    <property type="protein sequence ID" value="TNV76016.1"/>
    <property type="molecule type" value="Genomic_DNA"/>
</dbReference>
<keyword evidence="5" id="KW-1185">Reference proteome</keyword>
<evidence type="ECO:0000259" key="3">
    <source>
        <dbReference type="Pfam" id="PF05670"/>
    </source>
</evidence>
<feature type="region of interest" description="Disordered" evidence="2">
    <location>
        <begin position="182"/>
        <end position="218"/>
    </location>
</feature>
<feature type="compositionally biased region" description="Basic and acidic residues" evidence="2">
    <location>
        <begin position="182"/>
        <end position="195"/>
    </location>
</feature>